<dbReference type="EMBL" id="LAZR01016849">
    <property type="protein sequence ID" value="KKM02752.1"/>
    <property type="molecule type" value="Genomic_DNA"/>
</dbReference>
<organism evidence="2">
    <name type="scientific">marine sediment metagenome</name>
    <dbReference type="NCBI Taxonomy" id="412755"/>
    <lineage>
        <taxon>unclassified sequences</taxon>
        <taxon>metagenomes</taxon>
        <taxon>ecological metagenomes</taxon>
    </lineage>
</organism>
<evidence type="ECO:0000259" key="1">
    <source>
        <dbReference type="Pfam" id="PF13358"/>
    </source>
</evidence>
<name>A0A0F9HI05_9ZZZZ</name>
<sequence length="458" mass="54456">MALAAALMLRQDNLPGTIRAYKRSLIQQLSNQDQGKRSISRQVDCHVSTVDRWQKREDIYDMPRSGRPVTFDDKVRLLLIGFYCQTRPFCDSGRWTIRFASRYLDSHPEITGLSISKTSIHRILSENDLKPHRSRYFLHISDPDFFPKMTHLIYLYNNPPKNLYCFDECPGIQVLQRLSPDLRTEKMKIWLEEFEYIRNGTTDVLALLNVNTGEVITQCRSNHTKETIVEVFETYLERAPKDQQLDYIMDNLNSHCCYELCRLVAKYSKINCPPEKELDTMDKRRKWLMRKDKRIIFHYTPYHGSWLNQVEYWFGMLTAKCLHETYHSPDAMHKAIKEYENFWNSILVKPFQWKYTGKGLHEKVVKRFTGMLYNTIKIDSRFLVKQLKLHTNIAINYWELVDLTTWESLYQKITDQQYLIEYVITMTKKKRIEEDLKCLGILKSVLKKKLDYLLDHAA</sequence>
<dbReference type="SUPFAM" id="SSF46689">
    <property type="entry name" value="Homeodomain-like"/>
    <property type="match status" value="1"/>
</dbReference>
<feature type="domain" description="Tc1-like transposase DDE" evidence="1">
    <location>
        <begin position="193"/>
        <end position="327"/>
    </location>
</feature>
<comment type="caution">
    <text evidence="2">The sequence shown here is derived from an EMBL/GenBank/DDBJ whole genome shotgun (WGS) entry which is preliminary data.</text>
</comment>
<gene>
    <name evidence="2" type="ORF">LCGC14_1781290</name>
</gene>
<evidence type="ECO:0000313" key="2">
    <source>
        <dbReference type="EMBL" id="KKM02752.1"/>
    </source>
</evidence>
<dbReference type="InterPro" id="IPR047655">
    <property type="entry name" value="Transpos_IS630-like"/>
</dbReference>
<dbReference type="Pfam" id="PF13358">
    <property type="entry name" value="DDE_3"/>
    <property type="match status" value="1"/>
</dbReference>
<proteinExistence type="predicted"/>
<protein>
    <recommendedName>
        <fullName evidence="1">Tc1-like transposase DDE domain-containing protein</fullName>
    </recommendedName>
</protein>
<reference evidence="2" key="1">
    <citation type="journal article" date="2015" name="Nature">
        <title>Complex archaea that bridge the gap between prokaryotes and eukaryotes.</title>
        <authorList>
            <person name="Spang A."/>
            <person name="Saw J.H."/>
            <person name="Jorgensen S.L."/>
            <person name="Zaremba-Niedzwiedzka K."/>
            <person name="Martijn J."/>
            <person name="Lind A.E."/>
            <person name="van Eijk R."/>
            <person name="Schleper C."/>
            <person name="Guy L."/>
            <person name="Ettema T.J."/>
        </authorList>
    </citation>
    <scope>NUCLEOTIDE SEQUENCE</scope>
</reference>
<dbReference type="InterPro" id="IPR009057">
    <property type="entry name" value="Homeodomain-like_sf"/>
</dbReference>
<dbReference type="InterPro" id="IPR038717">
    <property type="entry name" value="Tc1-like_DDE_dom"/>
</dbReference>
<accession>A0A0F9HI05</accession>
<dbReference type="NCBIfam" id="NF033545">
    <property type="entry name" value="transpos_IS630"/>
    <property type="match status" value="1"/>
</dbReference>
<dbReference type="AlphaFoldDB" id="A0A0F9HI05"/>